<evidence type="ECO:0000313" key="1">
    <source>
        <dbReference type="EMBL" id="WRS39627.1"/>
    </source>
</evidence>
<accession>A0ABZ1CMT0</accession>
<dbReference type="EMBL" id="CP141769">
    <property type="protein sequence ID" value="WRS39627.1"/>
    <property type="molecule type" value="Genomic_DNA"/>
</dbReference>
<proteinExistence type="predicted"/>
<protein>
    <recommendedName>
        <fullName evidence="3">DUF1574 domain-containing protein</fullName>
    </recommendedName>
</protein>
<sequence>MNWPRVRLPPGLGAAFWLAAALLGLAEAALHSEAVLLRYRSVFAVGRAYDKLHALEQRPPALLFIGNSRVDNGIDPLAVARAWPGAPLHGFNLGLPGANAVVYHGALRRLDARGLLGGGAIRAVVLGLDESALQDGDSLGYASFLADRRALWDAARYREWLGSLVRLWSYSGNLRQLREPEKALRFVEASVREVDPVGGAAAGRLGYRPGFGAAQNANQVASQEQAAWSPPSPAVEAFLWHAIGLLQMRGVQVFVTLPPLRDRRPAFVDARPDAAPYRDLLARLRQRGVVVLPQPVGYRAADFINAGHLNDHGAQRYSAELARQLAMAGFR</sequence>
<organism evidence="1 2">
    <name type="scientific">Thiobacillus sedimenti</name>
    <dbReference type="NCBI Taxonomy" id="3110231"/>
    <lineage>
        <taxon>Bacteria</taxon>
        <taxon>Pseudomonadati</taxon>
        <taxon>Pseudomonadota</taxon>
        <taxon>Betaproteobacteria</taxon>
        <taxon>Nitrosomonadales</taxon>
        <taxon>Thiobacillaceae</taxon>
        <taxon>Thiobacillus</taxon>
    </lineage>
</organism>
<evidence type="ECO:0000313" key="2">
    <source>
        <dbReference type="Proteomes" id="UP001334732"/>
    </source>
</evidence>
<evidence type="ECO:0008006" key="3">
    <source>
        <dbReference type="Google" id="ProtNLM"/>
    </source>
</evidence>
<reference evidence="1 2" key="1">
    <citation type="submission" date="2023-12" db="EMBL/GenBank/DDBJ databases">
        <title>Thiobacillus sedimentum sp. nov., a chemolithoautotrophic sulfur-oxidizing bacterium isolated from freshwater sediment.</title>
        <authorList>
            <person name="Luo J."/>
            <person name="Dai C."/>
        </authorList>
    </citation>
    <scope>NUCLEOTIDE SEQUENCE [LARGE SCALE GENOMIC DNA]</scope>
    <source>
        <strain evidence="1 2">SCUT-2</strain>
    </source>
</reference>
<gene>
    <name evidence="1" type="ORF">VA613_01795</name>
</gene>
<keyword evidence="2" id="KW-1185">Reference proteome</keyword>
<dbReference type="RefSeq" id="WP_324780158.1">
    <property type="nucleotide sequence ID" value="NZ_CP141769.1"/>
</dbReference>
<name>A0ABZ1CMT0_9PROT</name>
<dbReference type="Proteomes" id="UP001334732">
    <property type="component" value="Chromosome"/>
</dbReference>